<organism evidence="1 2">
    <name type="scientific">Burkholderia contaminans LMG 23361</name>
    <dbReference type="NCBI Taxonomy" id="1334628"/>
    <lineage>
        <taxon>Bacteria</taxon>
        <taxon>Pseudomonadati</taxon>
        <taxon>Pseudomonadota</taxon>
        <taxon>Betaproteobacteria</taxon>
        <taxon>Burkholderiales</taxon>
        <taxon>Burkholderiaceae</taxon>
        <taxon>Burkholderia</taxon>
        <taxon>Burkholderia cepacia complex</taxon>
    </lineage>
</organism>
<dbReference type="SUPFAM" id="SSF53448">
    <property type="entry name" value="Nucleotide-diphospho-sugar transferases"/>
    <property type="match status" value="1"/>
</dbReference>
<name>A0ABD4AUD2_9BURK</name>
<comment type="caution">
    <text evidence="1">The sequence shown here is derived from an EMBL/GenBank/DDBJ whole genome shotgun (WGS) entry which is preliminary data.</text>
</comment>
<dbReference type="PANTHER" id="PTHR43179">
    <property type="entry name" value="RHAMNOSYLTRANSFERASE WBBL"/>
    <property type="match status" value="1"/>
</dbReference>
<reference evidence="1 2" key="1">
    <citation type="submission" date="2015-03" db="EMBL/GenBank/DDBJ databases">
        <title>Draft genome sequences of the Burkholderia contaminans strains LMG 23361 and FFH2055 and Burkholderia cenocepacia K56-2.</title>
        <authorList>
            <person name="Bloodworth R.A."/>
            <person name="Selin C."/>
            <person name="Lopez De Volder M.A."/>
            <person name="Degrossi J."/>
            <person name="Drevinek P."/>
            <person name="Galanternik L."/>
            <person name="Cardona S.T."/>
        </authorList>
    </citation>
    <scope>NUCLEOTIDE SEQUENCE [LARGE SCALE GENOMIC DNA]</scope>
    <source>
        <strain evidence="1 2">LMG 23361</strain>
    </source>
</reference>
<protein>
    <recommendedName>
        <fullName evidence="3">Glycosyltransferase 2-like domain-containing protein</fullName>
    </recommendedName>
</protein>
<evidence type="ECO:0008006" key="3">
    <source>
        <dbReference type="Google" id="ProtNLM"/>
    </source>
</evidence>
<dbReference type="InterPro" id="IPR029044">
    <property type="entry name" value="Nucleotide-diphossugar_trans"/>
</dbReference>
<sequence>MICELRDIASDKVRFAAFDAAFNFSAKCNVGADAASGDFYCFFNDDVRPITRDWIETLLEYGLMSDVGAVGAKLLYEDGKIQHAGMVTGVRNLVGTAFHSLPADTSFHFNMAQCVRDVSLLCGALILMPRGVFHAIGGMG</sequence>
<dbReference type="AlphaFoldDB" id="A0ABD4AUD2"/>
<dbReference type="Proteomes" id="UP000034400">
    <property type="component" value="Unassembled WGS sequence"/>
</dbReference>
<evidence type="ECO:0000313" key="2">
    <source>
        <dbReference type="Proteomes" id="UP000034400"/>
    </source>
</evidence>
<dbReference type="EMBL" id="LASD01000007">
    <property type="protein sequence ID" value="KKL41004.1"/>
    <property type="molecule type" value="Genomic_DNA"/>
</dbReference>
<dbReference type="Gene3D" id="3.90.550.10">
    <property type="entry name" value="Spore Coat Polysaccharide Biosynthesis Protein SpsA, Chain A"/>
    <property type="match status" value="1"/>
</dbReference>
<evidence type="ECO:0000313" key="1">
    <source>
        <dbReference type="EMBL" id="KKL41004.1"/>
    </source>
</evidence>
<dbReference type="PANTHER" id="PTHR43179:SF7">
    <property type="entry name" value="RHAMNOSYLTRANSFERASE WBBL"/>
    <property type="match status" value="1"/>
</dbReference>
<accession>A0ABD4AUD2</accession>
<gene>
    <name evidence="1" type="ORF">WR31_17865</name>
</gene>
<proteinExistence type="predicted"/>